<organism evidence="6 7">
    <name type="scientific">Echinococcus granulosus</name>
    <name type="common">Hydatid tapeworm</name>
    <dbReference type="NCBI Taxonomy" id="6210"/>
    <lineage>
        <taxon>Eukaryota</taxon>
        <taxon>Metazoa</taxon>
        <taxon>Spiralia</taxon>
        <taxon>Lophotrochozoa</taxon>
        <taxon>Platyhelminthes</taxon>
        <taxon>Cestoda</taxon>
        <taxon>Eucestoda</taxon>
        <taxon>Cyclophyllidea</taxon>
        <taxon>Taeniidae</taxon>
        <taxon>Echinococcus</taxon>
        <taxon>Echinococcus granulosus group</taxon>
    </lineage>
</organism>
<dbReference type="PRINTS" id="PR00967">
    <property type="entry name" value="ONCOGENEAML1"/>
</dbReference>
<dbReference type="PANTHER" id="PTHR11950:SF31">
    <property type="entry name" value="SEGMENTATION PROTEIN RUNT"/>
    <property type="match status" value="1"/>
</dbReference>
<protein>
    <submittedName>
        <fullName evidence="6">Runt-related transcription factor</fullName>
    </submittedName>
</protein>
<dbReference type="GO" id="GO:0000981">
    <property type="term" value="F:DNA-binding transcription factor activity, RNA polymerase II-specific"/>
    <property type="evidence" value="ECO:0007669"/>
    <property type="project" value="TreeGrafter"/>
</dbReference>
<dbReference type="CTD" id="36336931"/>
<dbReference type="STRING" id="6210.W6US52"/>
<evidence type="ECO:0000313" key="7">
    <source>
        <dbReference type="Proteomes" id="UP000019149"/>
    </source>
</evidence>
<evidence type="ECO:0000256" key="1">
    <source>
        <dbReference type="ARBA" id="ARBA00004123"/>
    </source>
</evidence>
<evidence type="ECO:0000256" key="3">
    <source>
        <dbReference type="ARBA" id="ARBA00023163"/>
    </source>
</evidence>
<keyword evidence="4" id="KW-0539">Nucleus</keyword>
<dbReference type="GO" id="GO:0005634">
    <property type="term" value="C:nucleus"/>
    <property type="evidence" value="ECO:0007669"/>
    <property type="project" value="UniProtKB-SubCell"/>
</dbReference>
<dbReference type="GeneID" id="36336931"/>
<dbReference type="PANTHER" id="PTHR11950">
    <property type="entry name" value="RUNT RELATED"/>
    <property type="match status" value="1"/>
</dbReference>
<dbReference type="PROSITE" id="PS51062">
    <property type="entry name" value="RUNT"/>
    <property type="match status" value="1"/>
</dbReference>
<dbReference type="InterPro" id="IPR000040">
    <property type="entry name" value="AML1_Runt"/>
</dbReference>
<evidence type="ECO:0000259" key="5">
    <source>
        <dbReference type="PROSITE" id="PS51062"/>
    </source>
</evidence>
<comment type="subcellular location">
    <subcellularLocation>
        <location evidence="1">Nucleus</location>
    </subcellularLocation>
</comment>
<proteinExistence type="predicted"/>
<evidence type="ECO:0000256" key="2">
    <source>
        <dbReference type="ARBA" id="ARBA00023015"/>
    </source>
</evidence>
<dbReference type="EMBL" id="APAU02000004">
    <property type="protein sequence ID" value="EUB64088.1"/>
    <property type="molecule type" value="Genomic_DNA"/>
</dbReference>
<dbReference type="SUPFAM" id="SSF49417">
    <property type="entry name" value="p53-like transcription factors"/>
    <property type="match status" value="1"/>
</dbReference>
<dbReference type="OrthoDB" id="10029800at2759"/>
<dbReference type="InterPro" id="IPR013524">
    <property type="entry name" value="Runt_dom"/>
</dbReference>
<name>W6US52_ECHGR</name>
<sequence length="235" mass="26230">MSDIMLAAEYTLRRALHEHAGDLVVTGSPHLLCSSLPKHWRSNKSLPTPFRVVSLVPVPDGTRVVLSAGNEERPFAELKNAVAVMQNQEARFNDLRFLGRSGRGKSFNVTITVETNPPQVGTYSHAIKVTVDGPRVPRNKYGWERRKWLVLLMEMHITHDTIKRHDMAAASAAATTVAVTFSLRLKRDCCRVRIKRGKTGKRLEHVLVGIKLVVYAFPPVPPSIKPPLYQAVQAN</sequence>
<evidence type="ECO:0000313" key="6">
    <source>
        <dbReference type="EMBL" id="EUB64088.1"/>
    </source>
</evidence>
<evidence type="ECO:0000256" key="4">
    <source>
        <dbReference type="ARBA" id="ARBA00023242"/>
    </source>
</evidence>
<dbReference type="Proteomes" id="UP000019149">
    <property type="component" value="Unassembled WGS sequence"/>
</dbReference>
<keyword evidence="7" id="KW-1185">Reference proteome</keyword>
<dbReference type="AlphaFoldDB" id="W6US52"/>
<dbReference type="InterPro" id="IPR008967">
    <property type="entry name" value="p53-like_TF_DNA-bd_sf"/>
</dbReference>
<feature type="domain" description="Runt" evidence="5">
    <location>
        <begin position="11"/>
        <end position="139"/>
    </location>
</feature>
<dbReference type="KEGG" id="egl:EGR_01216"/>
<gene>
    <name evidence="6" type="ORF">EGR_01216</name>
</gene>
<comment type="caution">
    <text evidence="6">The sequence shown here is derived from an EMBL/GenBank/DDBJ whole genome shotgun (WGS) entry which is preliminary data.</text>
</comment>
<keyword evidence="3" id="KW-0804">Transcription</keyword>
<dbReference type="InterPro" id="IPR012346">
    <property type="entry name" value="p53/RUNT-type_TF_DNA-bd_sf"/>
</dbReference>
<reference evidence="6 7" key="1">
    <citation type="journal article" date="2013" name="Nat. Genet.">
        <title>The genome of the hydatid tapeworm Echinococcus granulosus.</title>
        <authorList>
            <person name="Zheng H."/>
            <person name="Zhang W."/>
            <person name="Zhang L."/>
            <person name="Zhang Z."/>
            <person name="Li J."/>
            <person name="Lu G."/>
            <person name="Zhu Y."/>
            <person name="Wang Y."/>
            <person name="Huang Y."/>
            <person name="Liu J."/>
            <person name="Kang H."/>
            <person name="Chen J."/>
            <person name="Wang L."/>
            <person name="Chen A."/>
            <person name="Yu S."/>
            <person name="Gao Z."/>
            <person name="Jin L."/>
            <person name="Gu W."/>
            <person name="Wang Z."/>
            <person name="Zhao L."/>
            <person name="Shi B."/>
            <person name="Wen H."/>
            <person name="Lin R."/>
            <person name="Jones M.K."/>
            <person name="Brejova B."/>
            <person name="Vinar T."/>
            <person name="Zhao G."/>
            <person name="McManus D.P."/>
            <person name="Chen Z."/>
            <person name="Zhou Y."/>
            <person name="Wang S."/>
        </authorList>
    </citation>
    <scope>NUCLEOTIDE SEQUENCE [LARGE SCALE GENOMIC DNA]</scope>
</reference>
<dbReference type="RefSeq" id="XP_024355284.1">
    <property type="nucleotide sequence ID" value="XM_024490465.1"/>
</dbReference>
<keyword evidence="2" id="KW-0805">Transcription regulation</keyword>
<dbReference type="GO" id="GO:0000978">
    <property type="term" value="F:RNA polymerase II cis-regulatory region sequence-specific DNA binding"/>
    <property type="evidence" value="ECO:0007669"/>
    <property type="project" value="TreeGrafter"/>
</dbReference>
<dbReference type="Pfam" id="PF00853">
    <property type="entry name" value="Runt"/>
    <property type="match status" value="1"/>
</dbReference>
<dbReference type="GO" id="GO:0005524">
    <property type="term" value="F:ATP binding"/>
    <property type="evidence" value="ECO:0007669"/>
    <property type="project" value="InterPro"/>
</dbReference>
<accession>W6US52</accession>
<dbReference type="Gene3D" id="2.60.40.720">
    <property type="match status" value="1"/>
</dbReference>